<dbReference type="InterPro" id="IPR023603">
    <property type="entry name" value="Low_specificity_L-TA-like"/>
</dbReference>
<dbReference type="GO" id="GO:0005829">
    <property type="term" value="C:cytosol"/>
    <property type="evidence" value="ECO:0007669"/>
    <property type="project" value="TreeGrafter"/>
</dbReference>
<feature type="compositionally biased region" description="Low complexity" evidence="6">
    <location>
        <begin position="1"/>
        <end position="16"/>
    </location>
</feature>
<name>A0A8H7A991_9EURO</name>
<dbReference type="Gene3D" id="3.90.1150.10">
    <property type="entry name" value="Aspartate Aminotransferase, domain 1"/>
    <property type="match status" value="1"/>
</dbReference>
<dbReference type="PIRSF" id="PIRSF017617">
    <property type="entry name" value="Thr_aldolase"/>
    <property type="match status" value="1"/>
</dbReference>
<evidence type="ECO:0000313" key="9">
    <source>
        <dbReference type="Proteomes" id="UP000606974"/>
    </source>
</evidence>
<evidence type="ECO:0000313" key="8">
    <source>
        <dbReference type="EMBL" id="KAF7503462.1"/>
    </source>
</evidence>
<feature type="modified residue" description="N6-(pyridoxal phosphate)lysine" evidence="5">
    <location>
        <position position="224"/>
    </location>
</feature>
<dbReference type="Pfam" id="PF01212">
    <property type="entry name" value="Beta_elim_lyase"/>
    <property type="match status" value="1"/>
</dbReference>
<dbReference type="InterPro" id="IPR001597">
    <property type="entry name" value="ArAA_b-elim_lyase/Thr_aldolase"/>
</dbReference>
<keyword evidence="9" id="KW-1185">Reference proteome</keyword>
<dbReference type="InterPro" id="IPR015421">
    <property type="entry name" value="PyrdxlP-dep_Trfase_major"/>
</dbReference>
<comment type="similarity">
    <text evidence="2">Belongs to the threonine aldolase family.</text>
</comment>
<keyword evidence="3" id="KW-0663">Pyridoxal phosphate</keyword>
<dbReference type="GO" id="GO:0006567">
    <property type="term" value="P:L-threonine catabolic process"/>
    <property type="evidence" value="ECO:0007669"/>
    <property type="project" value="TreeGrafter"/>
</dbReference>
<protein>
    <recommendedName>
        <fullName evidence="7">Aromatic amino acid beta-eliminating lyase/threonine aldolase domain-containing protein</fullName>
    </recommendedName>
</protein>
<feature type="domain" description="Aromatic amino acid beta-eliminating lyase/threonine aldolase" evidence="7">
    <location>
        <begin position="28"/>
        <end position="319"/>
    </location>
</feature>
<dbReference type="OrthoDB" id="10261951at2759"/>
<proteinExistence type="inferred from homology"/>
<keyword evidence="4" id="KW-0456">Lyase</keyword>
<evidence type="ECO:0000259" key="7">
    <source>
        <dbReference type="Pfam" id="PF01212"/>
    </source>
</evidence>
<dbReference type="Gene3D" id="3.40.640.10">
    <property type="entry name" value="Type I PLP-dependent aspartate aminotransferase-like (Major domain)"/>
    <property type="match status" value="1"/>
</dbReference>
<reference evidence="8" key="1">
    <citation type="submission" date="2020-02" db="EMBL/GenBank/DDBJ databases">
        <authorList>
            <person name="Palmer J.M."/>
        </authorList>
    </citation>
    <scope>NUCLEOTIDE SEQUENCE</scope>
    <source>
        <strain evidence="8">EPUS1.4</strain>
        <tissue evidence="8">Thallus</tissue>
    </source>
</reference>
<dbReference type="InterPro" id="IPR015424">
    <property type="entry name" value="PyrdxlP-dep_Trfase"/>
</dbReference>
<dbReference type="GO" id="GO:0008732">
    <property type="term" value="F:L-allo-threonine aldolase activity"/>
    <property type="evidence" value="ECO:0007669"/>
    <property type="project" value="TreeGrafter"/>
</dbReference>
<accession>A0A8H7A991</accession>
<dbReference type="SUPFAM" id="SSF53383">
    <property type="entry name" value="PLP-dependent transferases"/>
    <property type="match status" value="1"/>
</dbReference>
<evidence type="ECO:0000256" key="6">
    <source>
        <dbReference type="SAM" id="MobiDB-lite"/>
    </source>
</evidence>
<dbReference type="InterPro" id="IPR015422">
    <property type="entry name" value="PyrdxlP-dep_Trfase_small"/>
</dbReference>
<evidence type="ECO:0000256" key="5">
    <source>
        <dbReference type="PIRSR" id="PIRSR017617-1"/>
    </source>
</evidence>
<gene>
    <name evidence="8" type="ORF">GJ744_003721</name>
</gene>
<dbReference type="PANTHER" id="PTHR48097">
    <property type="entry name" value="L-THREONINE ALDOLASE-RELATED"/>
    <property type="match status" value="1"/>
</dbReference>
<evidence type="ECO:0000256" key="1">
    <source>
        <dbReference type="ARBA" id="ARBA00001933"/>
    </source>
</evidence>
<sequence>MGSLSSPDLPSPKSKSNAWQQPGPAAYDFRSDTITTPTASMLTAIENTTLFDDVFLEDPTTTSLESSMASLTSHESALLVLSGTMGNQVSLRCHLTQPPHSVLCDRRAHILNSEAGGVASLSGAQVMGIMPSNGVYLTLQDVKRHVVISDDIHSCPTKVISLENTLSGTIMPLSEVRKISAFARENNIRLHLDGARLWEVTAAGAGSIPEFCECFDSVSLCFSKGLGAPMGSVIVGSKAFIRHARWVRKSIGGGVRMSGIIAAAARAAIDDVFGHGPEGEGGRLRETHVRARRIAEMWEKKGGRVSRPVETNMVWLDLEDSGVSRDEFVEVSKLHGLKMLGGRLVVHYQICDGAVSRLEEVMEEILIISRKRSSQTGAQRDGGYVACAQ</sequence>
<evidence type="ECO:0000256" key="4">
    <source>
        <dbReference type="ARBA" id="ARBA00023239"/>
    </source>
</evidence>
<organism evidence="8 9">
    <name type="scientific">Endocarpon pusillum</name>
    <dbReference type="NCBI Taxonomy" id="364733"/>
    <lineage>
        <taxon>Eukaryota</taxon>
        <taxon>Fungi</taxon>
        <taxon>Dikarya</taxon>
        <taxon>Ascomycota</taxon>
        <taxon>Pezizomycotina</taxon>
        <taxon>Eurotiomycetes</taxon>
        <taxon>Chaetothyriomycetidae</taxon>
        <taxon>Verrucariales</taxon>
        <taxon>Verrucariaceae</taxon>
        <taxon>Endocarpon</taxon>
    </lineage>
</organism>
<comment type="cofactor">
    <cofactor evidence="1">
        <name>pyridoxal 5'-phosphate</name>
        <dbReference type="ChEBI" id="CHEBI:597326"/>
    </cofactor>
</comment>
<dbReference type="GO" id="GO:0006545">
    <property type="term" value="P:glycine biosynthetic process"/>
    <property type="evidence" value="ECO:0007669"/>
    <property type="project" value="TreeGrafter"/>
</dbReference>
<dbReference type="EMBL" id="JAACFV010000177">
    <property type="protein sequence ID" value="KAF7503462.1"/>
    <property type="molecule type" value="Genomic_DNA"/>
</dbReference>
<feature type="region of interest" description="Disordered" evidence="6">
    <location>
        <begin position="1"/>
        <end position="31"/>
    </location>
</feature>
<evidence type="ECO:0000256" key="3">
    <source>
        <dbReference type="ARBA" id="ARBA00022898"/>
    </source>
</evidence>
<comment type="caution">
    <text evidence="8">The sequence shown here is derived from an EMBL/GenBank/DDBJ whole genome shotgun (WGS) entry which is preliminary data.</text>
</comment>
<dbReference type="FunFam" id="3.40.640.10:FF:000030">
    <property type="entry name" value="Low-specificity L-threonine aldolase"/>
    <property type="match status" value="1"/>
</dbReference>
<dbReference type="NCBIfam" id="NF041359">
    <property type="entry name" value="GntG_guanitoxin"/>
    <property type="match status" value="1"/>
</dbReference>
<evidence type="ECO:0000256" key="2">
    <source>
        <dbReference type="ARBA" id="ARBA00006966"/>
    </source>
</evidence>
<dbReference type="AlphaFoldDB" id="A0A8H7A991"/>
<dbReference type="Proteomes" id="UP000606974">
    <property type="component" value="Unassembled WGS sequence"/>
</dbReference>
<dbReference type="PANTHER" id="PTHR48097:SF9">
    <property type="entry name" value="L-THREONINE ALDOLASE"/>
    <property type="match status" value="1"/>
</dbReference>